<keyword evidence="10" id="KW-0808">Transferase</keyword>
<dbReference type="RefSeq" id="WP_262687929.1">
    <property type="nucleotide sequence ID" value="NZ_JAOQIO010000113.1"/>
</dbReference>
<feature type="domain" description="PAC" evidence="8">
    <location>
        <begin position="290"/>
        <end position="342"/>
    </location>
</feature>
<keyword evidence="4 6" id="KW-1133">Transmembrane helix</keyword>
<keyword evidence="5 6" id="KW-0472">Membrane</keyword>
<dbReference type="PROSITE" id="PS00430">
    <property type="entry name" value="TONB_DEPENDENT_REC_1"/>
    <property type="match status" value="1"/>
</dbReference>
<comment type="subcellular location">
    <subcellularLocation>
        <location evidence="1">Cell membrane</location>
        <topology evidence="1">Multi-pass membrane protein</topology>
    </subcellularLocation>
</comment>
<evidence type="ECO:0000256" key="6">
    <source>
        <dbReference type="SAM" id="Phobius"/>
    </source>
</evidence>
<feature type="transmembrane region" description="Helical" evidence="6">
    <location>
        <begin position="40"/>
        <end position="59"/>
    </location>
</feature>
<protein>
    <submittedName>
        <fullName evidence="10">Diguanylate cyclase</fullName>
        <ecNumber evidence="10">2.7.7.65</ecNumber>
    </submittedName>
</protein>
<evidence type="ECO:0000256" key="4">
    <source>
        <dbReference type="ARBA" id="ARBA00022989"/>
    </source>
</evidence>
<dbReference type="InterPro" id="IPR001610">
    <property type="entry name" value="PAC"/>
</dbReference>
<dbReference type="SMART" id="SM00267">
    <property type="entry name" value="GGDEF"/>
    <property type="match status" value="1"/>
</dbReference>
<feature type="transmembrane region" description="Helical" evidence="6">
    <location>
        <begin position="132"/>
        <end position="152"/>
    </location>
</feature>
<comment type="caution">
    <text evidence="10">The sequence shown here is derived from an EMBL/GenBank/DDBJ whole genome shotgun (WGS) entry which is preliminary data.</text>
</comment>
<dbReference type="PANTHER" id="PTHR45138:SF9">
    <property type="entry name" value="DIGUANYLATE CYCLASE DGCM-RELATED"/>
    <property type="match status" value="1"/>
</dbReference>
<keyword evidence="10" id="KW-0548">Nucleotidyltransferase</keyword>
<dbReference type="InterPro" id="IPR000700">
    <property type="entry name" value="PAS-assoc_C"/>
</dbReference>
<dbReference type="Gene3D" id="1.10.1760.20">
    <property type="match status" value="1"/>
</dbReference>
<dbReference type="CDD" id="cd01949">
    <property type="entry name" value="GGDEF"/>
    <property type="match status" value="1"/>
</dbReference>
<dbReference type="Gene3D" id="3.30.70.270">
    <property type="match status" value="1"/>
</dbReference>
<dbReference type="EMBL" id="JAOQIO010000113">
    <property type="protein sequence ID" value="MCU6797113.1"/>
    <property type="molecule type" value="Genomic_DNA"/>
</dbReference>
<dbReference type="PROSITE" id="PS50112">
    <property type="entry name" value="PAS"/>
    <property type="match status" value="1"/>
</dbReference>
<dbReference type="InterPro" id="IPR000014">
    <property type="entry name" value="PAS"/>
</dbReference>
<dbReference type="Pfam" id="PF00990">
    <property type="entry name" value="GGDEF"/>
    <property type="match status" value="1"/>
</dbReference>
<feature type="domain" description="GGDEF" evidence="9">
    <location>
        <begin position="381"/>
        <end position="517"/>
    </location>
</feature>
<dbReference type="InterPro" id="IPR010916">
    <property type="entry name" value="TonB_box_CS"/>
</dbReference>
<dbReference type="InterPro" id="IPR029787">
    <property type="entry name" value="Nucleotide_cyclase"/>
</dbReference>
<dbReference type="Pfam" id="PF07694">
    <property type="entry name" value="5TM-5TMR_LYT"/>
    <property type="match status" value="1"/>
</dbReference>
<feature type="transmembrane region" description="Helical" evidence="6">
    <location>
        <begin position="158"/>
        <end position="178"/>
    </location>
</feature>
<keyword evidence="11" id="KW-1185">Reference proteome</keyword>
<feature type="domain" description="PAS" evidence="7">
    <location>
        <begin position="194"/>
        <end position="273"/>
    </location>
</feature>
<feature type="transmembrane region" description="Helical" evidence="6">
    <location>
        <begin position="71"/>
        <end position="93"/>
    </location>
</feature>
<dbReference type="SMART" id="SM00086">
    <property type="entry name" value="PAC"/>
    <property type="match status" value="1"/>
</dbReference>
<evidence type="ECO:0000256" key="1">
    <source>
        <dbReference type="ARBA" id="ARBA00004651"/>
    </source>
</evidence>
<evidence type="ECO:0000259" key="9">
    <source>
        <dbReference type="PROSITE" id="PS50887"/>
    </source>
</evidence>
<evidence type="ECO:0000256" key="5">
    <source>
        <dbReference type="ARBA" id="ARBA00023136"/>
    </source>
</evidence>
<sequence length="517" mass="58240">MIQTLLSNLALLTTFLFFSSRLFKLQPTARSSSLSNKVKVGVLHGLFGVVLMYFSVSVSPQTFFDFRNNTIVVSAYFGGLYSSLITTLIISIGRLLLFGGINPSSLMGTFNALVVSFVSVLIFRKVTHYWKAWLGSISLNMLLAISSVTILLPAQSAEILPCYLPMVLASGLLAAYLIRFLEKSDQLLVTVEQNEQRYRSLFTLYDTLLHAAQDVAIIATDTKGIIHLYNTGAQRLFGYQAEELIGKHTPYVLHLPSEIQEYSEQLSRLHKRPIEGFEVLVDFSQHSDSQQKEWTYVRKDGSHLHVNMIVSSIKDQDHQITGYLGIGTDITEKKQAEEKLLEANRILHQLSMIDGLTEIANRRSFEENLEREWKRAERSSEALSLIMFDIDYFKLYNDTYGHLGGDFCLKRVASIAQKSLYRKPDFVARYGGEEFGIILPQTNGQDAFLIAERIREAVEAEAIQHKGSSIKSVVTISVGVATMIPYPQMDKESLISKADKALYQAKQEGRNQVRSFT</sequence>
<dbReference type="EC" id="2.7.7.65" evidence="10"/>
<keyword evidence="2" id="KW-1003">Cell membrane</keyword>
<dbReference type="NCBIfam" id="TIGR00254">
    <property type="entry name" value="GGDEF"/>
    <property type="match status" value="1"/>
</dbReference>
<dbReference type="InterPro" id="IPR035965">
    <property type="entry name" value="PAS-like_dom_sf"/>
</dbReference>
<organism evidence="10 11">
    <name type="scientific">Paenibacillus baimaensis</name>
    <dbReference type="NCBI Taxonomy" id="2982185"/>
    <lineage>
        <taxon>Bacteria</taxon>
        <taxon>Bacillati</taxon>
        <taxon>Bacillota</taxon>
        <taxon>Bacilli</taxon>
        <taxon>Bacillales</taxon>
        <taxon>Paenibacillaceae</taxon>
        <taxon>Paenibacillus</taxon>
    </lineage>
</organism>
<gene>
    <name evidence="10" type="ORF">OB236_33785</name>
</gene>
<dbReference type="PROSITE" id="PS50113">
    <property type="entry name" value="PAC"/>
    <property type="match status" value="1"/>
</dbReference>
<dbReference type="Pfam" id="PF13426">
    <property type="entry name" value="PAS_9"/>
    <property type="match status" value="1"/>
</dbReference>
<evidence type="ECO:0000313" key="11">
    <source>
        <dbReference type="Proteomes" id="UP001652445"/>
    </source>
</evidence>
<dbReference type="PANTHER" id="PTHR45138">
    <property type="entry name" value="REGULATORY COMPONENTS OF SENSORY TRANSDUCTION SYSTEM"/>
    <property type="match status" value="1"/>
</dbReference>
<dbReference type="SUPFAM" id="SSF55785">
    <property type="entry name" value="PYP-like sensor domain (PAS domain)"/>
    <property type="match status" value="1"/>
</dbReference>
<name>A0ABT2UR21_9BACL</name>
<keyword evidence="3 6" id="KW-0812">Transmembrane</keyword>
<dbReference type="PROSITE" id="PS50887">
    <property type="entry name" value="GGDEF"/>
    <property type="match status" value="1"/>
</dbReference>
<dbReference type="InterPro" id="IPR043128">
    <property type="entry name" value="Rev_trsase/Diguanyl_cyclase"/>
</dbReference>
<dbReference type="InterPro" id="IPR000160">
    <property type="entry name" value="GGDEF_dom"/>
</dbReference>
<dbReference type="InterPro" id="IPR011620">
    <property type="entry name" value="Sig_transdc_His_kinase_LytS_TM"/>
</dbReference>
<dbReference type="SUPFAM" id="SSF55073">
    <property type="entry name" value="Nucleotide cyclase"/>
    <property type="match status" value="1"/>
</dbReference>
<dbReference type="Proteomes" id="UP001652445">
    <property type="component" value="Unassembled WGS sequence"/>
</dbReference>
<dbReference type="InterPro" id="IPR050469">
    <property type="entry name" value="Diguanylate_Cyclase"/>
</dbReference>
<dbReference type="GO" id="GO:0052621">
    <property type="term" value="F:diguanylate cyclase activity"/>
    <property type="evidence" value="ECO:0007669"/>
    <property type="project" value="UniProtKB-EC"/>
</dbReference>
<evidence type="ECO:0000256" key="3">
    <source>
        <dbReference type="ARBA" id="ARBA00022692"/>
    </source>
</evidence>
<evidence type="ECO:0000256" key="2">
    <source>
        <dbReference type="ARBA" id="ARBA00022475"/>
    </source>
</evidence>
<dbReference type="NCBIfam" id="TIGR00229">
    <property type="entry name" value="sensory_box"/>
    <property type="match status" value="1"/>
</dbReference>
<proteinExistence type="predicted"/>
<dbReference type="SMART" id="SM00091">
    <property type="entry name" value="PAS"/>
    <property type="match status" value="1"/>
</dbReference>
<accession>A0ABT2UR21</accession>
<evidence type="ECO:0000259" key="7">
    <source>
        <dbReference type="PROSITE" id="PS50112"/>
    </source>
</evidence>
<evidence type="ECO:0000313" key="10">
    <source>
        <dbReference type="EMBL" id="MCU6797113.1"/>
    </source>
</evidence>
<dbReference type="Gene3D" id="3.30.450.20">
    <property type="entry name" value="PAS domain"/>
    <property type="match status" value="1"/>
</dbReference>
<dbReference type="CDD" id="cd00130">
    <property type="entry name" value="PAS"/>
    <property type="match status" value="1"/>
</dbReference>
<reference evidence="10 11" key="1">
    <citation type="submission" date="2022-09" db="EMBL/GenBank/DDBJ databases">
        <authorList>
            <person name="Han X.L."/>
            <person name="Wang Q."/>
            <person name="Lu T."/>
        </authorList>
    </citation>
    <scope>NUCLEOTIDE SEQUENCE [LARGE SCALE GENOMIC DNA]</scope>
    <source>
        <strain evidence="10 11">WQ 127069</strain>
    </source>
</reference>
<feature type="transmembrane region" description="Helical" evidence="6">
    <location>
        <begin position="105"/>
        <end position="123"/>
    </location>
</feature>
<evidence type="ECO:0000259" key="8">
    <source>
        <dbReference type="PROSITE" id="PS50113"/>
    </source>
</evidence>